<gene>
    <name evidence="1" type="ORF">G2W53_014702</name>
</gene>
<protein>
    <submittedName>
        <fullName evidence="1">Uncharacterized protein</fullName>
    </submittedName>
</protein>
<dbReference type="EMBL" id="JAAIUW010000005">
    <property type="protein sequence ID" value="KAF7832369.1"/>
    <property type="molecule type" value="Genomic_DNA"/>
</dbReference>
<dbReference type="Proteomes" id="UP000634136">
    <property type="component" value="Unassembled WGS sequence"/>
</dbReference>
<proteinExistence type="predicted"/>
<keyword evidence="2" id="KW-1185">Reference proteome</keyword>
<reference evidence="1" key="1">
    <citation type="submission" date="2020-09" db="EMBL/GenBank/DDBJ databases">
        <title>Genome-Enabled Discovery of Anthraquinone Biosynthesis in Senna tora.</title>
        <authorList>
            <person name="Kang S.-H."/>
            <person name="Pandey R.P."/>
            <person name="Lee C.-M."/>
            <person name="Sim J.-S."/>
            <person name="Jeong J.-T."/>
            <person name="Choi B.-S."/>
            <person name="Jung M."/>
            <person name="Ginzburg D."/>
            <person name="Zhao K."/>
            <person name="Won S.Y."/>
            <person name="Oh T.-J."/>
            <person name="Yu Y."/>
            <person name="Kim N.-H."/>
            <person name="Lee O.R."/>
            <person name="Lee T.-H."/>
            <person name="Bashyal P."/>
            <person name="Kim T.-S."/>
            <person name="Lee W.-H."/>
            <person name="Kawkins C."/>
            <person name="Kim C.-K."/>
            <person name="Kim J.S."/>
            <person name="Ahn B.O."/>
            <person name="Rhee S.Y."/>
            <person name="Sohng J.K."/>
        </authorList>
    </citation>
    <scope>NUCLEOTIDE SEQUENCE</scope>
    <source>
        <tissue evidence="1">Leaf</tissue>
    </source>
</reference>
<name>A0A834WU71_9FABA</name>
<evidence type="ECO:0000313" key="2">
    <source>
        <dbReference type="Proteomes" id="UP000634136"/>
    </source>
</evidence>
<accession>A0A834WU71</accession>
<dbReference type="AlphaFoldDB" id="A0A834WU71"/>
<sequence>MELQNAGGLCCKRQNQHAEGPNKKRNQRLVAYTSCYCTYSQTTNDVSSIFRLAICAVDVAAALVSALKDDGTSMNW</sequence>
<evidence type="ECO:0000313" key="1">
    <source>
        <dbReference type="EMBL" id="KAF7832369.1"/>
    </source>
</evidence>
<comment type="caution">
    <text evidence="1">The sequence shown here is derived from an EMBL/GenBank/DDBJ whole genome shotgun (WGS) entry which is preliminary data.</text>
</comment>
<organism evidence="1 2">
    <name type="scientific">Senna tora</name>
    <dbReference type="NCBI Taxonomy" id="362788"/>
    <lineage>
        <taxon>Eukaryota</taxon>
        <taxon>Viridiplantae</taxon>
        <taxon>Streptophyta</taxon>
        <taxon>Embryophyta</taxon>
        <taxon>Tracheophyta</taxon>
        <taxon>Spermatophyta</taxon>
        <taxon>Magnoliopsida</taxon>
        <taxon>eudicotyledons</taxon>
        <taxon>Gunneridae</taxon>
        <taxon>Pentapetalae</taxon>
        <taxon>rosids</taxon>
        <taxon>fabids</taxon>
        <taxon>Fabales</taxon>
        <taxon>Fabaceae</taxon>
        <taxon>Caesalpinioideae</taxon>
        <taxon>Cassia clade</taxon>
        <taxon>Senna</taxon>
    </lineage>
</organism>